<dbReference type="InterPro" id="IPR027417">
    <property type="entry name" value="P-loop_NTPase"/>
</dbReference>
<dbReference type="VEuPathDB" id="FungiDB:MYCFIDRAFT_170768"/>
<evidence type="ECO:0000256" key="3">
    <source>
        <dbReference type="SAM" id="MobiDB-lite"/>
    </source>
</evidence>
<keyword evidence="1" id="KW-0677">Repeat</keyword>
<dbReference type="PROSITE" id="PS50082">
    <property type="entry name" value="WD_REPEATS_2"/>
    <property type="match status" value="1"/>
</dbReference>
<name>N1Q8T4_PSEFD</name>
<dbReference type="GeneID" id="19332537"/>
<feature type="repeat" description="WD" evidence="2">
    <location>
        <begin position="1195"/>
        <end position="1223"/>
    </location>
</feature>
<dbReference type="PANTHER" id="PTHR10039">
    <property type="entry name" value="AMELOGENIN"/>
    <property type="match status" value="1"/>
</dbReference>
<dbReference type="eggNOG" id="KOG2029">
    <property type="taxonomic scope" value="Eukaryota"/>
</dbReference>
<dbReference type="RefSeq" id="XP_007921980.1">
    <property type="nucleotide sequence ID" value="XM_007923789.1"/>
</dbReference>
<dbReference type="Gene3D" id="2.130.10.10">
    <property type="entry name" value="YVTN repeat-like/Quinoprotein amine dehydrogenase"/>
    <property type="match status" value="2"/>
</dbReference>
<evidence type="ECO:0008006" key="8">
    <source>
        <dbReference type="Google" id="ProtNLM"/>
    </source>
</evidence>
<dbReference type="Pfam" id="PF22939">
    <property type="entry name" value="WHD_GPIID"/>
    <property type="match status" value="1"/>
</dbReference>
<dbReference type="InterPro" id="IPR054471">
    <property type="entry name" value="GPIID_WHD"/>
</dbReference>
<feature type="region of interest" description="Disordered" evidence="3">
    <location>
        <begin position="1269"/>
        <end position="1289"/>
    </location>
</feature>
<dbReference type="InterPro" id="IPR029058">
    <property type="entry name" value="AB_hydrolase_fold"/>
</dbReference>
<keyword evidence="2" id="KW-0853">WD repeat</keyword>
<dbReference type="EMBL" id="KB446555">
    <property type="protein sequence ID" value="EME89289.1"/>
    <property type="molecule type" value="Genomic_DNA"/>
</dbReference>
<dbReference type="Proteomes" id="UP000016932">
    <property type="component" value="Unassembled WGS sequence"/>
</dbReference>
<dbReference type="SMART" id="SM00320">
    <property type="entry name" value="WD40"/>
    <property type="match status" value="5"/>
</dbReference>
<feature type="region of interest" description="Disordered" evidence="3">
    <location>
        <begin position="1464"/>
        <end position="1500"/>
    </location>
</feature>
<feature type="domain" description="Nephrocystin 3-like N-terminal" evidence="5">
    <location>
        <begin position="394"/>
        <end position="558"/>
    </location>
</feature>
<proteinExistence type="predicted"/>
<dbReference type="Pfam" id="PF24883">
    <property type="entry name" value="NPHP3_N"/>
    <property type="match status" value="1"/>
</dbReference>
<dbReference type="InterPro" id="IPR001680">
    <property type="entry name" value="WD40_rpt"/>
</dbReference>
<reference evidence="6 7" key="1">
    <citation type="journal article" date="2012" name="PLoS Pathog.">
        <title>Diverse lifestyles and strategies of plant pathogenesis encoded in the genomes of eighteen Dothideomycetes fungi.</title>
        <authorList>
            <person name="Ohm R.A."/>
            <person name="Feau N."/>
            <person name="Henrissat B."/>
            <person name="Schoch C.L."/>
            <person name="Horwitz B.A."/>
            <person name="Barry K.W."/>
            <person name="Condon B.J."/>
            <person name="Copeland A.C."/>
            <person name="Dhillon B."/>
            <person name="Glaser F."/>
            <person name="Hesse C.N."/>
            <person name="Kosti I."/>
            <person name="LaButti K."/>
            <person name="Lindquist E.A."/>
            <person name="Lucas S."/>
            <person name="Salamov A.A."/>
            <person name="Bradshaw R.E."/>
            <person name="Ciuffetti L."/>
            <person name="Hamelin R.C."/>
            <person name="Kema G.H.J."/>
            <person name="Lawrence C."/>
            <person name="Scott J.A."/>
            <person name="Spatafora J.W."/>
            <person name="Turgeon B.G."/>
            <person name="de Wit P.J.G.M."/>
            <person name="Zhong S."/>
            <person name="Goodwin S.B."/>
            <person name="Grigoriev I.V."/>
        </authorList>
    </citation>
    <scope>NUCLEOTIDE SEQUENCE [LARGE SCALE GENOMIC DNA]</scope>
    <source>
        <strain evidence="6 7">CIRAD86</strain>
    </source>
</reference>
<evidence type="ECO:0000256" key="1">
    <source>
        <dbReference type="ARBA" id="ARBA00022737"/>
    </source>
</evidence>
<dbReference type="InterPro" id="IPR056884">
    <property type="entry name" value="NPHP3-like_N"/>
</dbReference>
<protein>
    <recommendedName>
        <fullName evidence="8">NACHT domain-containing protein</fullName>
    </recommendedName>
</protein>
<evidence type="ECO:0000259" key="4">
    <source>
        <dbReference type="Pfam" id="PF22939"/>
    </source>
</evidence>
<dbReference type="SUPFAM" id="SSF52540">
    <property type="entry name" value="P-loop containing nucleoside triphosphate hydrolases"/>
    <property type="match status" value="1"/>
</dbReference>
<evidence type="ECO:0000259" key="5">
    <source>
        <dbReference type="Pfam" id="PF24883"/>
    </source>
</evidence>
<dbReference type="Gene3D" id="3.40.50.300">
    <property type="entry name" value="P-loop containing nucleotide triphosphate hydrolases"/>
    <property type="match status" value="1"/>
</dbReference>
<dbReference type="Gene3D" id="3.40.50.1820">
    <property type="entry name" value="alpha/beta hydrolase"/>
    <property type="match status" value="1"/>
</dbReference>
<sequence>MLLVAPDLDHRNDAQPTVSWMTVHHDGRPTRSTYHQFDNSPSINALDALRGNSSQPRLAANASVKRRDQTGGGYTDPAGLTVLHEPDGVPLADLVFVHGVGGGSLRTWTNEHDQADSFWPMNWLSSETVIASARISTYGFGPPASTSPGDPDRLLDISDLAKDLLAKLRFGQGREGRSLNVGCIPLIFVSHSLGGLIAKKAYLLAISDSNATYGQIAQATSAFVFFSTPHRGLHQSSVLNDVLMACVAEWRLTHGAELLRRHLPKMQNINDKFRDLLAPLHVYSFYERPLGQSPLCSGSFVLPHHVATLDHPNEIQIPLDAEHTSITKYTSRTDPNYSSVRGALRLLVEKFKSRRRSDFPDDTANQTEEVSRLLHGCDAPQDDLSEFSEKRIAGSCEWVLRHPTMDLFLTDDAAQPQVLWCFGGPGSGKSVTATYIIESLIEDSKACAYYYFRSGYQVKNSLSQFLTSTALQLSRCIPEYRRKLSTLAGDSFDINKAGHKLLWKKLYSSTLLQCNTRQPFYIVLDGLDELNQTRELLQRLFVEMENASVPLRLLLVSRPTLEIETSVERLSKRMDVQRLPLDNNAEDLEMYVREEMEFMPGTDSFKEMTVNEILVKADRNFLWAHLVVQEIVECQTEVQVEQALQQVPRDLAPLYRRMDDRLADVFRSRPQDTMMGRTIIMWAACARRPLNLDELENALEHDFPRIMDMRQTIQRLCGEFVTVDKRGYVSIMHSSARDFLMSNTDLNYHVSLRRAHHALFTRCIGVLTSGRRDHHTLKDAARAFLLYAASSWPFHLTQSSDFEDHSSLTSVLALLRSRAVLDWMFMLAYAGQLRAIVQASKALGDLLKILDKADAERSPLMHRLADKEVLLQWVQDLIRVVGKFGPQITRTPKTVYRLLPAFCPRESVLYRQFSPGHHTSMAREESPLEIRGRLNPMWDDCFAKFAVTGDSTPSSILSLDRYFAILTKGNGTVHLHYSNTCEIARRLPHGDHVLTFCADSPVSRIATYGFKKTMVWDIESGRLLYSIENPSHTKALAISFQRSDRGDDLLLTFSDDRIIRACSLEAIRFEWDYFGRSLDNDSTHPHQVNAPHNAQFSPDGLYIAISYRGANPAVWYLGANEPHFVAHFDHRSRSSRRSAAHLQQHTRILYVQSFAWNPLTGHLLGTFYGGMVFKWHPQDDTFATFDSRGEIIKCSADGKLFVTGSNEGILRIWDFEHFTPITQLRYPLRIQDLDIGRNQARLYDLREHYCNIWEPSSLLRALEGDDIASDTHSSRESEQQSLAAESVREQEEFEPVTAFSAMKLDQIYAIGDDAGKITISDFDGHSIVELTDGIMSIEQLAWCDNACLLASVDLGRGITIRTFDNLRDQSCPVKSVSTLKSISEVEEIEQTLIQADGNALMVVTPSAVKLHPLQANVPQVVLPIARPGKWIMHPQDASLALGFSAHQVTVLPWLDPANSTSVEYETFDPTGSHSDRGSLRLPNPRRPSQAHPTSPSEIDETVHDVYISPNSSLVMIEIYGATRQTRRRSACLLAEMKHLSSDGLGQSLVVQSIPSILMDALYVSLGFVDADALSVPGRRGTFAEHRRSVSRRHHDLSTFVFVDRDFWVCSADIGSANIQNSELEIHKHFFLPRDWQNSEWMEMATVTPDGNVLCPRNGAIARLTRGSSGTKAERNSSNQLNSSDQLQSLMLCFHDDASSAHYRARRTWPSACKCSSMKPLRPPIAFPIGIIPLRKAVNDDEHARDCRQTLTSSSILRPIIPTISVTTNDHLQLHRHLIQHRKNSSRPQDPIIPSHLASYVLLLLQTTAATARSSRRNLAKPRPNHLSIMVSLYAQEYFTLYTVGLSPLLLFWPKKRDFYVKVDFCHFDSENPIYARFQGRGSLGIFTRT</sequence>
<dbReference type="InterPro" id="IPR036322">
    <property type="entry name" value="WD40_repeat_dom_sf"/>
</dbReference>
<dbReference type="InterPro" id="IPR015943">
    <property type="entry name" value="WD40/YVTN_repeat-like_dom_sf"/>
</dbReference>
<dbReference type="SUPFAM" id="SSF53474">
    <property type="entry name" value="alpha/beta-Hydrolases"/>
    <property type="match status" value="1"/>
</dbReference>
<dbReference type="PANTHER" id="PTHR10039:SF16">
    <property type="entry name" value="GPI INOSITOL-DEACYLASE"/>
    <property type="match status" value="1"/>
</dbReference>
<accession>N1Q8T4</accession>
<dbReference type="HOGENOM" id="CLU_001384_2_0_1"/>
<organism evidence="6 7">
    <name type="scientific">Pseudocercospora fijiensis (strain CIRAD86)</name>
    <name type="common">Black leaf streak disease fungus</name>
    <name type="synonym">Mycosphaerella fijiensis</name>
    <dbReference type="NCBI Taxonomy" id="383855"/>
    <lineage>
        <taxon>Eukaryota</taxon>
        <taxon>Fungi</taxon>
        <taxon>Dikarya</taxon>
        <taxon>Ascomycota</taxon>
        <taxon>Pezizomycotina</taxon>
        <taxon>Dothideomycetes</taxon>
        <taxon>Dothideomycetidae</taxon>
        <taxon>Mycosphaerellales</taxon>
        <taxon>Mycosphaerellaceae</taxon>
        <taxon>Pseudocercospora</taxon>
    </lineage>
</organism>
<dbReference type="KEGG" id="pfj:MYCFIDRAFT_170768"/>
<evidence type="ECO:0000313" key="6">
    <source>
        <dbReference type="EMBL" id="EME89289.1"/>
    </source>
</evidence>
<dbReference type="SUPFAM" id="SSF50978">
    <property type="entry name" value="WD40 repeat-like"/>
    <property type="match status" value="1"/>
</dbReference>
<feature type="domain" description="GPI inositol-deacylase winged helix" evidence="4">
    <location>
        <begin position="676"/>
        <end position="745"/>
    </location>
</feature>
<evidence type="ECO:0000313" key="7">
    <source>
        <dbReference type="Proteomes" id="UP000016932"/>
    </source>
</evidence>
<dbReference type="OrthoDB" id="194358at2759"/>
<keyword evidence="7" id="KW-1185">Reference proteome</keyword>
<gene>
    <name evidence="6" type="ORF">MYCFIDRAFT_170768</name>
</gene>
<dbReference type="STRING" id="383855.N1Q8T4"/>
<feature type="region of interest" description="Disordered" evidence="3">
    <location>
        <begin position="51"/>
        <end position="77"/>
    </location>
</feature>
<evidence type="ECO:0000256" key="2">
    <source>
        <dbReference type="PROSITE-ProRule" id="PRU00221"/>
    </source>
</evidence>